<reference evidence="1 2" key="1">
    <citation type="journal article" date="2020" name="Microbiome">
        <title>Single-cell genomics of uncultured bacteria reveals dietary fiber responders in the mouse gut microbiota.</title>
        <authorList>
            <person name="Chijiiwa R."/>
            <person name="Hosokawa M."/>
            <person name="Kogawa M."/>
            <person name="Nishikawa Y."/>
            <person name="Ide K."/>
            <person name="Sakanashi C."/>
            <person name="Takahashi K."/>
            <person name="Takeyama H."/>
        </authorList>
    </citation>
    <scope>NUCLEOTIDE SEQUENCE [LARGE SCALE GENOMIC DNA]</scope>
    <source>
        <strain evidence="1">IMSAGC_001</strain>
    </source>
</reference>
<accession>A0A7J0A361</accession>
<proteinExistence type="predicted"/>
<dbReference type="AlphaFoldDB" id="A0A7J0A361"/>
<dbReference type="Proteomes" id="UP000491181">
    <property type="component" value="Unassembled WGS sequence"/>
</dbReference>
<dbReference type="EMBL" id="BLLS01000059">
    <property type="protein sequence ID" value="GFH86818.1"/>
    <property type="molecule type" value="Genomic_DNA"/>
</dbReference>
<evidence type="ECO:0000313" key="2">
    <source>
        <dbReference type="Proteomes" id="UP000491181"/>
    </source>
</evidence>
<evidence type="ECO:0000313" key="1">
    <source>
        <dbReference type="EMBL" id="GFH86818.1"/>
    </source>
</evidence>
<gene>
    <name evidence="1" type="ORF">IMSAGC001_02229</name>
</gene>
<comment type="caution">
    <text evidence="1">The sequence shown here is derived from an EMBL/GenBank/DDBJ whole genome shotgun (WGS) entry which is preliminary data.</text>
</comment>
<organism evidence="1 2">
    <name type="scientific">Bacteroides acidifaciens</name>
    <dbReference type="NCBI Taxonomy" id="85831"/>
    <lineage>
        <taxon>Bacteria</taxon>
        <taxon>Pseudomonadati</taxon>
        <taxon>Bacteroidota</taxon>
        <taxon>Bacteroidia</taxon>
        <taxon>Bacteroidales</taxon>
        <taxon>Bacteroidaceae</taxon>
        <taxon>Bacteroides</taxon>
    </lineage>
</organism>
<name>A0A7J0A361_9BACE</name>
<protein>
    <submittedName>
        <fullName evidence="1">Uncharacterized protein</fullName>
    </submittedName>
</protein>
<sequence>MPLTKAYWRILKPFSTKSKLEKQSSNSFWTILQHKVKPFHYFCISYKTSKNNHLK</sequence>